<keyword evidence="4 6" id="KW-0067">ATP-binding</keyword>
<dbReference type="AlphaFoldDB" id="A0A9P1BJJ8"/>
<organism evidence="8">
    <name type="scientific">Cladocopium goreaui</name>
    <dbReference type="NCBI Taxonomy" id="2562237"/>
    <lineage>
        <taxon>Eukaryota</taxon>
        <taxon>Sar</taxon>
        <taxon>Alveolata</taxon>
        <taxon>Dinophyceae</taxon>
        <taxon>Suessiales</taxon>
        <taxon>Symbiodiniaceae</taxon>
        <taxon>Cladocopium</taxon>
    </lineage>
</organism>
<dbReference type="EC" id="2.7.11.34" evidence="5"/>
<dbReference type="GO" id="GO:0005524">
    <property type="term" value="F:ATP binding"/>
    <property type="evidence" value="ECO:0007669"/>
    <property type="project" value="UniProtKB-UniRule"/>
</dbReference>
<keyword evidence="1" id="KW-0808">Transferase</keyword>
<evidence type="ECO:0000256" key="2">
    <source>
        <dbReference type="ARBA" id="ARBA00022741"/>
    </source>
</evidence>
<dbReference type="EMBL" id="CAMXCT020000136">
    <property type="protein sequence ID" value="CAL1127847.1"/>
    <property type="molecule type" value="Genomic_DNA"/>
</dbReference>
<dbReference type="SUPFAM" id="SSF56112">
    <property type="entry name" value="Protein kinase-like (PK-like)"/>
    <property type="match status" value="1"/>
</dbReference>
<keyword evidence="2 6" id="KW-0547">Nucleotide-binding</keyword>
<reference evidence="9 10" key="2">
    <citation type="submission" date="2024-05" db="EMBL/GenBank/DDBJ databases">
        <authorList>
            <person name="Chen Y."/>
            <person name="Shah S."/>
            <person name="Dougan E. K."/>
            <person name="Thang M."/>
            <person name="Chan C."/>
        </authorList>
    </citation>
    <scope>NUCLEOTIDE SEQUENCE [LARGE SCALE GENOMIC DNA]</scope>
</reference>
<dbReference type="Proteomes" id="UP001152797">
    <property type="component" value="Unassembled WGS sequence"/>
</dbReference>
<gene>
    <name evidence="8" type="ORF">C1SCF055_LOCUS2869</name>
</gene>
<dbReference type="OrthoDB" id="419455at2759"/>
<comment type="caution">
    <text evidence="8">The sequence shown here is derived from an EMBL/GenBank/DDBJ whole genome shotgun (WGS) entry which is preliminary data.</text>
</comment>
<dbReference type="InterPro" id="IPR011009">
    <property type="entry name" value="Kinase-like_dom_sf"/>
</dbReference>
<reference evidence="8" key="1">
    <citation type="submission" date="2022-10" db="EMBL/GenBank/DDBJ databases">
        <authorList>
            <person name="Chen Y."/>
            <person name="Dougan E. K."/>
            <person name="Chan C."/>
            <person name="Rhodes N."/>
            <person name="Thang M."/>
        </authorList>
    </citation>
    <scope>NUCLEOTIDE SEQUENCE</scope>
</reference>
<keyword evidence="10" id="KW-1185">Reference proteome</keyword>
<dbReference type="PANTHER" id="PTHR43289">
    <property type="entry name" value="MITOGEN-ACTIVATED PROTEIN KINASE KINASE KINASE 20-RELATED"/>
    <property type="match status" value="1"/>
</dbReference>
<evidence type="ECO:0000313" key="8">
    <source>
        <dbReference type="EMBL" id="CAI3974472.1"/>
    </source>
</evidence>
<dbReference type="EMBL" id="CAMXCT010000136">
    <property type="protein sequence ID" value="CAI3974472.1"/>
    <property type="molecule type" value="Genomic_DNA"/>
</dbReference>
<proteinExistence type="predicted"/>
<evidence type="ECO:0000259" key="7">
    <source>
        <dbReference type="PROSITE" id="PS50011"/>
    </source>
</evidence>
<dbReference type="InterPro" id="IPR017441">
    <property type="entry name" value="Protein_kinase_ATP_BS"/>
</dbReference>
<evidence type="ECO:0000256" key="5">
    <source>
        <dbReference type="ARBA" id="ARBA00039067"/>
    </source>
</evidence>
<dbReference type="GO" id="GO:0004674">
    <property type="term" value="F:protein serine/threonine kinase activity"/>
    <property type="evidence" value="ECO:0007669"/>
    <property type="project" value="TreeGrafter"/>
</dbReference>
<evidence type="ECO:0000256" key="6">
    <source>
        <dbReference type="PROSITE-ProRule" id="PRU10141"/>
    </source>
</evidence>
<dbReference type="Pfam" id="PF00069">
    <property type="entry name" value="Pkinase"/>
    <property type="match status" value="1"/>
</dbReference>
<evidence type="ECO:0000256" key="1">
    <source>
        <dbReference type="ARBA" id="ARBA00022679"/>
    </source>
</evidence>
<protein>
    <recommendedName>
        <fullName evidence="5">NEK6-subfamily protein kinase</fullName>
        <ecNumber evidence="5">2.7.11.34</ecNumber>
    </recommendedName>
</protein>
<dbReference type="Gene3D" id="3.30.200.20">
    <property type="entry name" value="Phosphorylase Kinase, domain 1"/>
    <property type="match status" value="1"/>
</dbReference>
<accession>A0A9P1BJJ8</accession>
<evidence type="ECO:0000256" key="4">
    <source>
        <dbReference type="ARBA" id="ARBA00022840"/>
    </source>
</evidence>
<evidence type="ECO:0000313" key="9">
    <source>
        <dbReference type="EMBL" id="CAL4761784.1"/>
    </source>
</evidence>
<feature type="domain" description="Protein kinase" evidence="7">
    <location>
        <begin position="83"/>
        <end position="192"/>
    </location>
</feature>
<dbReference type="PANTHER" id="PTHR43289:SF33">
    <property type="entry name" value="SERINE_THREONINE KINASE 31"/>
    <property type="match status" value="1"/>
</dbReference>
<dbReference type="InterPro" id="IPR000719">
    <property type="entry name" value="Prot_kinase_dom"/>
</dbReference>
<feature type="binding site" evidence="6">
    <location>
        <position position="122"/>
    </location>
    <ligand>
        <name>ATP</name>
        <dbReference type="ChEBI" id="CHEBI:30616"/>
    </ligand>
</feature>
<evidence type="ECO:0000256" key="3">
    <source>
        <dbReference type="ARBA" id="ARBA00022777"/>
    </source>
</evidence>
<name>A0A9P1BJJ8_9DINO</name>
<keyword evidence="3 9" id="KW-0418">Kinase</keyword>
<sequence length="192" mass="21487">MGQASSSQDSFVGFIHCGCDASSGRENEFTPLEPDVLGDSLRQLEGVEIGSWRATRSLSASAWAMARRRVFASHLKTTFANHHRILRQVGEGTYGHVYEAETMLPGQSGNSMPSRPRQVAVKCFKLAEASARDASGMGEKAMRESFEKERAILARLEHPHIVKMYECFEERQSLWVVCQPQWMKVPLLVTTL</sequence>
<dbReference type="PROSITE" id="PS00107">
    <property type="entry name" value="PROTEIN_KINASE_ATP"/>
    <property type="match status" value="1"/>
</dbReference>
<evidence type="ECO:0000313" key="10">
    <source>
        <dbReference type="Proteomes" id="UP001152797"/>
    </source>
</evidence>
<dbReference type="EMBL" id="CAMXCT030000136">
    <property type="protein sequence ID" value="CAL4761784.1"/>
    <property type="molecule type" value="Genomic_DNA"/>
</dbReference>
<dbReference type="PROSITE" id="PS50011">
    <property type="entry name" value="PROTEIN_KINASE_DOM"/>
    <property type="match status" value="1"/>
</dbReference>